<accession>A0ACB7ZY81</accession>
<evidence type="ECO:0000313" key="1">
    <source>
        <dbReference type="EMBL" id="KAH7905308.1"/>
    </source>
</evidence>
<gene>
    <name evidence="1" type="ORF">BJ138DRAFT_792073</name>
</gene>
<comment type="caution">
    <text evidence="1">The sequence shown here is derived from an EMBL/GenBank/DDBJ whole genome shotgun (WGS) entry which is preliminary data.</text>
</comment>
<evidence type="ECO:0000313" key="2">
    <source>
        <dbReference type="Proteomes" id="UP000790377"/>
    </source>
</evidence>
<sequence length="370" mass="42106">MATLDRSVMYEFNKFFENKVPSPHVALPPPSQMREERYFQSRYDLMKVQPPRDYNDSPCSSSLTLLNDDDLQRPDAYEAAKIDDFVSRPIKSDFNPNAAPFIPSGLYSRSASPAPQPAPEWPRAFEVGTSSSQPEKQLHFAKYLARDIHWSFSDICKLADLFCRQAAAERSPESPNNTALFARAVHNAFQEIHGEWVSSCFAFQLRQRVLGLFKSFWSSDQPQALSLQSMVSEEYIHSAYSICCFIGDLFTIRLVGDIVVHHCLSMILAETNALEHIHAIHAIVLRAKAGPWQGRDSLRVVRNFTVTFSQRTSSIREDASLVGHSFTLQDVQELIMQVHITRRISEWQAQPQESSECGEKNIWQPLPAPW</sequence>
<name>A0ACB7ZY81_9AGAM</name>
<proteinExistence type="predicted"/>
<organism evidence="1 2">
    <name type="scientific">Hygrophoropsis aurantiaca</name>
    <dbReference type="NCBI Taxonomy" id="72124"/>
    <lineage>
        <taxon>Eukaryota</taxon>
        <taxon>Fungi</taxon>
        <taxon>Dikarya</taxon>
        <taxon>Basidiomycota</taxon>
        <taxon>Agaricomycotina</taxon>
        <taxon>Agaricomycetes</taxon>
        <taxon>Agaricomycetidae</taxon>
        <taxon>Boletales</taxon>
        <taxon>Coniophorineae</taxon>
        <taxon>Hygrophoropsidaceae</taxon>
        <taxon>Hygrophoropsis</taxon>
    </lineage>
</organism>
<protein>
    <submittedName>
        <fullName evidence="1">Uncharacterized protein</fullName>
    </submittedName>
</protein>
<keyword evidence="2" id="KW-1185">Reference proteome</keyword>
<reference evidence="1" key="1">
    <citation type="journal article" date="2021" name="New Phytol.">
        <title>Evolutionary innovations through gain and loss of genes in the ectomycorrhizal Boletales.</title>
        <authorList>
            <person name="Wu G."/>
            <person name="Miyauchi S."/>
            <person name="Morin E."/>
            <person name="Kuo A."/>
            <person name="Drula E."/>
            <person name="Varga T."/>
            <person name="Kohler A."/>
            <person name="Feng B."/>
            <person name="Cao Y."/>
            <person name="Lipzen A."/>
            <person name="Daum C."/>
            <person name="Hundley H."/>
            <person name="Pangilinan J."/>
            <person name="Johnson J."/>
            <person name="Barry K."/>
            <person name="LaButti K."/>
            <person name="Ng V."/>
            <person name="Ahrendt S."/>
            <person name="Min B."/>
            <person name="Choi I.G."/>
            <person name="Park H."/>
            <person name="Plett J.M."/>
            <person name="Magnuson J."/>
            <person name="Spatafora J.W."/>
            <person name="Nagy L.G."/>
            <person name="Henrissat B."/>
            <person name="Grigoriev I.V."/>
            <person name="Yang Z.L."/>
            <person name="Xu J."/>
            <person name="Martin F.M."/>
        </authorList>
    </citation>
    <scope>NUCLEOTIDE SEQUENCE</scope>
    <source>
        <strain evidence="1">ATCC 28755</strain>
    </source>
</reference>
<dbReference type="Proteomes" id="UP000790377">
    <property type="component" value="Unassembled WGS sequence"/>
</dbReference>
<dbReference type="EMBL" id="MU268220">
    <property type="protein sequence ID" value="KAH7905308.1"/>
    <property type="molecule type" value="Genomic_DNA"/>
</dbReference>